<feature type="transmembrane region" description="Helical" evidence="1">
    <location>
        <begin position="32"/>
        <end position="50"/>
    </location>
</feature>
<evidence type="ECO:0000313" key="3">
    <source>
        <dbReference type="Proteomes" id="UP000198668"/>
    </source>
</evidence>
<dbReference type="Proteomes" id="UP000198668">
    <property type="component" value="Unassembled WGS sequence"/>
</dbReference>
<dbReference type="InterPro" id="IPR025426">
    <property type="entry name" value="DUF4305"/>
</dbReference>
<protein>
    <recommendedName>
        <fullName evidence="4">DUF4305 domain-containing protein</fullName>
    </recommendedName>
</protein>
<dbReference type="RefSeq" id="WP_245741874.1">
    <property type="nucleotide sequence ID" value="NZ_FOQE01000020.1"/>
</dbReference>
<reference evidence="2 3" key="1">
    <citation type="submission" date="2016-10" db="EMBL/GenBank/DDBJ databases">
        <authorList>
            <person name="de Groot N.N."/>
        </authorList>
    </citation>
    <scope>NUCLEOTIDE SEQUENCE [LARGE SCALE GENOMIC DNA]</scope>
    <source>
        <strain evidence="2 3">DSM 27630</strain>
    </source>
</reference>
<evidence type="ECO:0008006" key="4">
    <source>
        <dbReference type="Google" id="ProtNLM"/>
    </source>
</evidence>
<gene>
    <name evidence="2" type="ORF">SAMN04489868_1209</name>
</gene>
<accession>A0A1I3CN07</accession>
<dbReference type="Pfam" id="PF14146">
    <property type="entry name" value="DUF4305"/>
    <property type="match status" value="1"/>
</dbReference>
<name>A0A1I3CN07_9LACT</name>
<evidence type="ECO:0000313" key="2">
    <source>
        <dbReference type="EMBL" id="SFH75629.1"/>
    </source>
</evidence>
<sequence>MIRKKDFIFQILFNFIFSAIFIWFAIDYVGSSGWGIFPVIFIFFATNDVVRGIKIIKLYQQVKKGNKP</sequence>
<evidence type="ECO:0000256" key="1">
    <source>
        <dbReference type="SAM" id="Phobius"/>
    </source>
</evidence>
<feature type="transmembrane region" description="Helical" evidence="1">
    <location>
        <begin position="7"/>
        <end position="26"/>
    </location>
</feature>
<keyword evidence="3" id="KW-1185">Reference proteome</keyword>
<keyword evidence="1" id="KW-0812">Transmembrane</keyword>
<keyword evidence="1" id="KW-1133">Transmembrane helix</keyword>
<dbReference type="AlphaFoldDB" id="A0A1I3CN07"/>
<keyword evidence="1" id="KW-0472">Membrane</keyword>
<organism evidence="2 3">
    <name type="scientific">Pisciglobus halotolerans</name>
    <dbReference type="NCBI Taxonomy" id="745365"/>
    <lineage>
        <taxon>Bacteria</taxon>
        <taxon>Bacillati</taxon>
        <taxon>Bacillota</taxon>
        <taxon>Bacilli</taxon>
        <taxon>Lactobacillales</taxon>
        <taxon>Carnobacteriaceae</taxon>
    </lineage>
</organism>
<dbReference type="EMBL" id="FOQE01000020">
    <property type="protein sequence ID" value="SFH75629.1"/>
    <property type="molecule type" value="Genomic_DNA"/>
</dbReference>
<proteinExistence type="predicted"/>